<feature type="transmembrane region" description="Helical" evidence="9">
    <location>
        <begin position="446"/>
        <end position="464"/>
    </location>
</feature>
<dbReference type="InterPro" id="IPR020846">
    <property type="entry name" value="MFS_dom"/>
</dbReference>
<keyword evidence="6 9" id="KW-0472">Membrane</keyword>
<feature type="region of interest" description="Disordered" evidence="8">
    <location>
        <begin position="519"/>
        <end position="544"/>
    </location>
</feature>
<dbReference type="RefSeq" id="XP_017994713.1">
    <property type="nucleotide sequence ID" value="XM_018142799.1"/>
</dbReference>
<evidence type="ECO:0000256" key="2">
    <source>
        <dbReference type="ARBA" id="ARBA00010992"/>
    </source>
</evidence>
<keyword evidence="4 9" id="KW-0812">Transmembrane</keyword>
<feature type="transmembrane region" description="Helical" evidence="9">
    <location>
        <begin position="423"/>
        <end position="440"/>
    </location>
</feature>
<feature type="transmembrane region" description="Helical" evidence="9">
    <location>
        <begin position="349"/>
        <end position="370"/>
    </location>
</feature>
<evidence type="ECO:0000256" key="4">
    <source>
        <dbReference type="ARBA" id="ARBA00022692"/>
    </source>
</evidence>
<feature type="transmembrane region" description="Helical" evidence="9">
    <location>
        <begin position="382"/>
        <end position="402"/>
    </location>
</feature>
<evidence type="ECO:0000256" key="8">
    <source>
        <dbReference type="SAM" id="MobiDB-lite"/>
    </source>
</evidence>
<dbReference type="PROSITE" id="PS00216">
    <property type="entry name" value="SUGAR_TRANSPORT_1"/>
    <property type="match status" value="1"/>
</dbReference>
<feature type="domain" description="Major facilitator superfamily (MFS) profile" evidence="10">
    <location>
        <begin position="21"/>
        <end position="468"/>
    </location>
</feature>
<dbReference type="GO" id="GO:0005351">
    <property type="term" value="F:carbohydrate:proton symporter activity"/>
    <property type="evidence" value="ECO:0007669"/>
    <property type="project" value="TreeGrafter"/>
</dbReference>
<comment type="subcellular location">
    <subcellularLocation>
        <location evidence="1">Membrane</location>
        <topology evidence="1">Multi-pass membrane protein</topology>
    </subcellularLocation>
</comment>
<accession>A0A0N1GX54</accession>
<feature type="transmembrane region" description="Helical" evidence="9">
    <location>
        <begin position="162"/>
        <end position="180"/>
    </location>
</feature>
<evidence type="ECO:0000259" key="10">
    <source>
        <dbReference type="PROSITE" id="PS50850"/>
    </source>
</evidence>
<evidence type="ECO:0000256" key="5">
    <source>
        <dbReference type="ARBA" id="ARBA00022989"/>
    </source>
</evidence>
<dbReference type="GO" id="GO:0016020">
    <property type="term" value="C:membrane"/>
    <property type="evidence" value="ECO:0007669"/>
    <property type="project" value="UniProtKB-SubCell"/>
</dbReference>
<evidence type="ECO:0000256" key="9">
    <source>
        <dbReference type="SAM" id="Phobius"/>
    </source>
</evidence>
<evidence type="ECO:0000313" key="12">
    <source>
        <dbReference type="Proteomes" id="UP000038010"/>
    </source>
</evidence>
<dbReference type="SUPFAM" id="SSF103473">
    <property type="entry name" value="MFS general substrate transporter"/>
    <property type="match status" value="1"/>
</dbReference>
<dbReference type="PANTHER" id="PTHR48022:SF68">
    <property type="entry name" value="MAJOR FACILITATOR SUPERFAMILY (MFS) PROFILE DOMAIN-CONTAINING PROTEIN-RELATED"/>
    <property type="match status" value="1"/>
</dbReference>
<keyword evidence="3 7" id="KW-0813">Transport</keyword>
<dbReference type="OrthoDB" id="6133115at2759"/>
<dbReference type="InterPro" id="IPR005828">
    <property type="entry name" value="MFS_sugar_transport-like"/>
</dbReference>
<evidence type="ECO:0000256" key="7">
    <source>
        <dbReference type="RuleBase" id="RU003346"/>
    </source>
</evidence>
<protein>
    <submittedName>
        <fullName evidence="11">Sugar transporter STL1</fullName>
    </submittedName>
</protein>
<keyword evidence="12" id="KW-1185">Reference proteome</keyword>
<dbReference type="FunFam" id="1.20.1250.20:FF:000061">
    <property type="entry name" value="MFS sugar transporter"/>
    <property type="match status" value="1"/>
</dbReference>
<proteinExistence type="inferred from homology"/>
<dbReference type="Pfam" id="PF00083">
    <property type="entry name" value="Sugar_tr"/>
    <property type="match status" value="1"/>
</dbReference>
<dbReference type="InterPro" id="IPR005829">
    <property type="entry name" value="Sugar_transporter_CS"/>
</dbReference>
<dbReference type="EMBL" id="LFJN01000051">
    <property type="protein sequence ID" value="KPI34750.1"/>
    <property type="molecule type" value="Genomic_DNA"/>
</dbReference>
<evidence type="ECO:0000313" key="11">
    <source>
        <dbReference type="EMBL" id="KPI34750.1"/>
    </source>
</evidence>
<keyword evidence="11" id="KW-0762">Sugar transport</keyword>
<dbReference type="Proteomes" id="UP000038010">
    <property type="component" value="Unassembled WGS sequence"/>
</dbReference>
<name>A0A0N1GX54_9EURO</name>
<dbReference type="InterPro" id="IPR003663">
    <property type="entry name" value="Sugar/inositol_transpt"/>
</dbReference>
<dbReference type="AlphaFoldDB" id="A0A0N1GX54"/>
<feature type="compositionally biased region" description="Basic and acidic residues" evidence="8">
    <location>
        <begin position="527"/>
        <end position="544"/>
    </location>
</feature>
<evidence type="ECO:0000256" key="3">
    <source>
        <dbReference type="ARBA" id="ARBA00022448"/>
    </source>
</evidence>
<evidence type="ECO:0000256" key="1">
    <source>
        <dbReference type="ARBA" id="ARBA00004141"/>
    </source>
</evidence>
<organism evidence="11 12">
    <name type="scientific">Cyphellophora attinorum</name>
    <dbReference type="NCBI Taxonomy" id="1664694"/>
    <lineage>
        <taxon>Eukaryota</taxon>
        <taxon>Fungi</taxon>
        <taxon>Dikarya</taxon>
        <taxon>Ascomycota</taxon>
        <taxon>Pezizomycotina</taxon>
        <taxon>Eurotiomycetes</taxon>
        <taxon>Chaetothyriomycetidae</taxon>
        <taxon>Chaetothyriales</taxon>
        <taxon>Cyphellophoraceae</taxon>
        <taxon>Cyphellophora</taxon>
    </lineage>
</organism>
<dbReference type="PRINTS" id="PR00171">
    <property type="entry name" value="SUGRTRNSPORT"/>
</dbReference>
<comment type="caution">
    <text evidence="11">The sequence shown here is derived from an EMBL/GenBank/DDBJ whole genome shotgun (WGS) entry which is preliminary data.</text>
</comment>
<dbReference type="NCBIfam" id="TIGR00879">
    <property type="entry name" value="SP"/>
    <property type="match status" value="1"/>
</dbReference>
<keyword evidence="5 9" id="KW-1133">Transmembrane helix</keyword>
<sequence>MFGSGKKNYFGLRGTRLQVAVGVLAGLDFLLFGYDQGVTGGLLTLESFRSTFPQIDQYEDGISAAEKSARSTYEGITVASYNLGCFIGAAACIFVGNILGRRKTIFVGTCIMIVGAILQCTSYELPQFIVGRIITGIGNGLNTSTVPTWQSECSRSHRRGQLVMIEGALITCGVMIAYWIDFGLYFTDPNPVAWRFPLAFQIFFCIPIVLLVLQLPESPRWLILKGHEDVAVNVLAALNAKEPDSTYVQNEFFAIKDTVLEASKGSFKDLFTMDEYRHFHRTVLAYVNQMFQQISGINLITYYIPTVLQNEVGLSAFNAKLIAACNGTEYFMASWIAVFTIEKVGRRKLMIFGAAGMSICMIVLAITGSIGTSKSGIAETVFLFLFNTCFAIGWLGMTWLYPAEIVPLKIRAPANAVSTTANWIWNFMVVMITPVAFSTIGYKTYIIFAVINGALILPVTYFFYPETAYRSLEEMDTIFTKTKSVFSVVKIAKEEPYRYDKNGDVLIDYTDTAEHGRRKSSATYADVPRRMSRASEKEGTDHRV</sequence>
<reference evidence="11 12" key="1">
    <citation type="submission" date="2015-06" db="EMBL/GenBank/DDBJ databases">
        <title>Draft genome of the ant-associated black yeast Phialophora attae CBS 131958.</title>
        <authorList>
            <person name="Moreno L.F."/>
            <person name="Stielow B.J."/>
            <person name="de Hoog S."/>
            <person name="Vicente V.A."/>
            <person name="Weiss V.A."/>
            <person name="de Vries M."/>
            <person name="Cruz L.M."/>
            <person name="Souza E.M."/>
        </authorList>
    </citation>
    <scope>NUCLEOTIDE SEQUENCE [LARGE SCALE GENOMIC DNA]</scope>
    <source>
        <strain evidence="11 12">CBS 131958</strain>
    </source>
</reference>
<dbReference type="InterPro" id="IPR036259">
    <property type="entry name" value="MFS_trans_sf"/>
</dbReference>
<evidence type="ECO:0000256" key="6">
    <source>
        <dbReference type="ARBA" id="ARBA00023136"/>
    </source>
</evidence>
<comment type="similarity">
    <text evidence="2 7">Belongs to the major facilitator superfamily. Sugar transporter (TC 2.A.1.1) family.</text>
</comment>
<dbReference type="PANTHER" id="PTHR48022">
    <property type="entry name" value="PLASTIDIC GLUCOSE TRANSPORTER 4"/>
    <property type="match status" value="1"/>
</dbReference>
<dbReference type="VEuPathDB" id="FungiDB:AB675_27"/>
<dbReference type="GeneID" id="28734570"/>
<dbReference type="InterPro" id="IPR050360">
    <property type="entry name" value="MFS_Sugar_Transporters"/>
</dbReference>
<feature type="transmembrane region" description="Helical" evidence="9">
    <location>
        <begin position="192"/>
        <end position="213"/>
    </location>
</feature>
<gene>
    <name evidence="11" type="ORF">AB675_27</name>
</gene>
<feature type="transmembrane region" description="Helical" evidence="9">
    <location>
        <begin position="78"/>
        <end position="99"/>
    </location>
</feature>
<dbReference type="Gene3D" id="1.20.1250.20">
    <property type="entry name" value="MFS general substrate transporter like domains"/>
    <property type="match status" value="1"/>
</dbReference>
<dbReference type="PROSITE" id="PS50850">
    <property type="entry name" value="MFS"/>
    <property type="match status" value="1"/>
</dbReference>